<dbReference type="OrthoDB" id="9841307at2"/>
<dbReference type="Proteomes" id="UP000182360">
    <property type="component" value="Unassembled WGS sequence"/>
</dbReference>
<dbReference type="EMBL" id="FOFU01000008">
    <property type="protein sequence ID" value="SEQ68395.1"/>
    <property type="molecule type" value="Genomic_DNA"/>
</dbReference>
<evidence type="ECO:0000313" key="2">
    <source>
        <dbReference type="EMBL" id="SEQ68395.1"/>
    </source>
</evidence>
<accession>A0A1H9I1R9</accession>
<keyword evidence="1" id="KW-0732">Signal</keyword>
<protein>
    <recommendedName>
        <fullName evidence="4">Outer membrane protein beta-barrel domain-containing protein</fullName>
    </recommendedName>
</protein>
<evidence type="ECO:0000256" key="1">
    <source>
        <dbReference type="SAM" id="SignalP"/>
    </source>
</evidence>
<name>A0A1H9I1R9_9SPIR</name>
<reference evidence="2 3" key="1">
    <citation type="submission" date="2016-10" db="EMBL/GenBank/DDBJ databases">
        <authorList>
            <person name="de Groot N.N."/>
        </authorList>
    </citation>
    <scope>NUCLEOTIDE SEQUENCE [LARGE SCALE GENOMIC DNA]</scope>
    <source>
        <strain evidence="2 3">B25</strain>
    </source>
</reference>
<sequence>MKKLIIALLVLGSLCVNVFAQDVDDVVDTNVSNEVDFRHNEVYLSGGTTSLIGAFSGFFVVLGQGFADAVAKNKEENPTESYAKAPAFGLTAGYNYFFNKHFAVGGMTTYEKFLSMNLFSLQAKLTAQYGWTYFKIYHSASAGLMFVPEADNPFFIFDLTYLGLKFDFDRFNIFIDCAIPSTSLIKVGASFKF</sequence>
<gene>
    <name evidence="2" type="ORF">SAMN04487977_10874</name>
</gene>
<feature type="signal peptide" evidence="1">
    <location>
        <begin position="1"/>
        <end position="20"/>
    </location>
</feature>
<organism evidence="2 3">
    <name type="scientific">Treponema bryantii</name>
    <dbReference type="NCBI Taxonomy" id="163"/>
    <lineage>
        <taxon>Bacteria</taxon>
        <taxon>Pseudomonadati</taxon>
        <taxon>Spirochaetota</taxon>
        <taxon>Spirochaetia</taxon>
        <taxon>Spirochaetales</taxon>
        <taxon>Treponemataceae</taxon>
        <taxon>Treponema</taxon>
    </lineage>
</organism>
<dbReference type="RefSeq" id="WP_074644677.1">
    <property type="nucleotide sequence ID" value="NZ_FOFU01000008.1"/>
</dbReference>
<dbReference type="AlphaFoldDB" id="A0A1H9I1R9"/>
<keyword evidence="3" id="KW-1185">Reference proteome</keyword>
<evidence type="ECO:0008006" key="4">
    <source>
        <dbReference type="Google" id="ProtNLM"/>
    </source>
</evidence>
<feature type="chain" id="PRO_5010371148" description="Outer membrane protein beta-barrel domain-containing protein" evidence="1">
    <location>
        <begin position="21"/>
        <end position="193"/>
    </location>
</feature>
<proteinExistence type="predicted"/>
<evidence type="ECO:0000313" key="3">
    <source>
        <dbReference type="Proteomes" id="UP000182360"/>
    </source>
</evidence>